<keyword evidence="11 12" id="KW-0670">Pyruvate</keyword>
<dbReference type="Pfam" id="PF02666">
    <property type="entry name" value="PS_Dcarbxylase"/>
    <property type="match status" value="1"/>
</dbReference>
<feature type="active site" description="Charge relay system; for autoendoproteolytic cleavage activity" evidence="12">
    <location>
        <position position="258"/>
    </location>
</feature>
<dbReference type="NCBIfam" id="TIGR00163">
    <property type="entry name" value="PS_decarb"/>
    <property type="match status" value="1"/>
</dbReference>
<dbReference type="PANTHER" id="PTHR10067">
    <property type="entry name" value="PHOSPHATIDYLSERINE DECARBOXYLASE"/>
    <property type="match status" value="1"/>
</dbReference>
<comment type="catalytic activity">
    <reaction evidence="12">
        <text>a 1,2-diacyl-sn-glycero-3-phospho-L-serine + H(+) = a 1,2-diacyl-sn-glycero-3-phosphoethanolamine + CO2</text>
        <dbReference type="Rhea" id="RHEA:20828"/>
        <dbReference type="ChEBI" id="CHEBI:15378"/>
        <dbReference type="ChEBI" id="CHEBI:16526"/>
        <dbReference type="ChEBI" id="CHEBI:57262"/>
        <dbReference type="ChEBI" id="CHEBI:64612"/>
        <dbReference type="EC" id="4.1.1.65"/>
    </reaction>
</comment>
<comment type="subcellular location">
    <subcellularLocation>
        <location evidence="12">Cell membrane</location>
        <topology evidence="12">Peripheral membrane protein</topology>
    </subcellularLocation>
</comment>
<dbReference type="AlphaFoldDB" id="A0AA43XJ33"/>
<dbReference type="InterPro" id="IPR033179">
    <property type="entry name" value="PSD_type2_pro"/>
</dbReference>
<dbReference type="GO" id="GO:0006646">
    <property type="term" value="P:phosphatidylethanolamine biosynthetic process"/>
    <property type="evidence" value="ECO:0007669"/>
    <property type="project" value="UniProtKB-UniRule"/>
</dbReference>
<dbReference type="GO" id="GO:0004609">
    <property type="term" value="F:phosphatidylserine decarboxylase activity"/>
    <property type="evidence" value="ECO:0007669"/>
    <property type="project" value="UniProtKB-UniRule"/>
</dbReference>
<comment type="caution">
    <text evidence="13">The sequence shown here is derived from an EMBL/GenBank/DDBJ whole genome shotgun (WGS) entry which is preliminary data.</text>
</comment>
<keyword evidence="9 12" id="KW-0456">Lyase</keyword>
<evidence type="ECO:0000256" key="9">
    <source>
        <dbReference type="ARBA" id="ARBA00023239"/>
    </source>
</evidence>
<evidence type="ECO:0000256" key="12">
    <source>
        <dbReference type="HAMAP-Rule" id="MF_00663"/>
    </source>
</evidence>
<feature type="active site" description="Charge relay system; for autoendoproteolytic cleavage activity" evidence="12">
    <location>
        <position position="171"/>
    </location>
</feature>
<comment type="pathway">
    <text evidence="1">Lipid metabolism.</text>
</comment>
<evidence type="ECO:0000256" key="10">
    <source>
        <dbReference type="ARBA" id="ARBA00023264"/>
    </source>
</evidence>
<dbReference type="GO" id="GO:0005886">
    <property type="term" value="C:plasma membrane"/>
    <property type="evidence" value="ECO:0007669"/>
    <property type="project" value="UniProtKB-SubCell"/>
</dbReference>
<comment type="pathway">
    <text evidence="12">Phospholipid metabolism; phosphatidylethanolamine biosynthesis; phosphatidylethanolamine from CDP-diacylglycerol: step 2/2.</text>
</comment>
<gene>
    <name evidence="12" type="primary">psd</name>
    <name evidence="13" type="ORF">ISALK_02560</name>
</gene>
<sequence length="298" mass="34006">MKIEYIERKTGEVKEEKVPGKVFLQWIYGNRLGKLTLGTLVKRKWFSKLYGISQDWSFSKRKIKSFVENQGINLKEAEREKPGDYHSFNDFFTRKLKKEARPVEQDAKTLVSPADGKLFAYENIDREQVVQIKGLSYSLAELIGDKTLAEVYQGGSKIIIRLAPSDYHRFHFPDSGVMGHTKEIKGQYSSVNPMALEKIIRLYVQNKRAVTKFRSQNFGEMLYIEIGATCVGTIVQTATENQPVKKGEEKGYFAFGGSTVILFFKPGEVKIHKDLLEHTQQGMETKVYMGQGIGEKPE</sequence>
<reference evidence="13 14" key="1">
    <citation type="submission" date="2019-04" db="EMBL/GenBank/DDBJ databases">
        <title>Isachenkonia alkalipeptolytica gen. nov. sp. nov. a new anaerobic, alkiliphilic organothrophic bacterium capable to reduce synthesized ferrihydrite isolated from a soda lake.</title>
        <authorList>
            <person name="Toshchakov S.V."/>
            <person name="Zavarzina D.G."/>
            <person name="Zhilina T.N."/>
            <person name="Kostrikina N.A."/>
            <person name="Kublanov I.V."/>
        </authorList>
    </citation>
    <scope>NUCLEOTIDE SEQUENCE [LARGE SCALE GENOMIC DNA]</scope>
    <source>
        <strain evidence="13 14">Z-1701</strain>
    </source>
</reference>
<evidence type="ECO:0000256" key="5">
    <source>
        <dbReference type="ARBA" id="ARBA00023098"/>
    </source>
</evidence>
<feature type="chain" id="PRO_5041498870" description="Phosphatidylserine decarboxylase beta chain" evidence="12">
    <location>
        <begin position="1"/>
        <end position="257"/>
    </location>
</feature>
<feature type="active site" description="Schiff-base intermediate with substrate; via pyruvic acid; for decarboxylase activity" evidence="12">
    <location>
        <position position="258"/>
    </location>
</feature>
<evidence type="ECO:0000256" key="6">
    <source>
        <dbReference type="ARBA" id="ARBA00023136"/>
    </source>
</evidence>
<dbReference type="InterPro" id="IPR033177">
    <property type="entry name" value="PSD-B"/>
</dbReference>
<feature type="modified residue" description="Pyruvic acid (Ser); by autocatalysis" evidence="12">
    <location>
        <position position="258"/>
    </location>
</feature>
<evidence type="ECO:0000313" key="13">
    <source>
        <dbReference type="EMBL" id="NBG87376.1"/>
    </source>
</evidence>
<keyword evidence="3 12" id="KW-0444">Lipid biosynthesis</keyword>
<dbReference type="InterPro" id="IPR003817">
    <property type="entry name" value="PS_Dcarbxylase"/>
</dbReference>
<keyword evidence="14" id="KW-1185">Reference proteome</keyword>
<evidence type="ECO:0000256" key="2">
    <source>
        <dbReference type="ARBA" id="ARBA00022475"/>
    </source>
</evidence>
<comment type="similarity">
    <text evidence="12">Belongs to the phosphatidylserine decarboxylase family. PSD-B subfamily. Prokaryotic type II sub-subfamily.</text>
</comment>
<keyword evidence="8 12" id="KW-0594">Phospholipid biosynthesis</keyword>
<dbReference type="Proteomes" id="UP000449710">
    <property type="component" value="Unassembled WGS sequence"/>
</dbReference>
<name>A0AA43XJ33_9CLOT</name>
<keyword evidence="5 12" id="KW-0443">Lipid metabolism</keyword>
<feature type="chain" id="PRO_5041498871" description="Phosphatidylserine decarboxylase alpha chain" evidence="12">
    <location>
        <begin position="258"/>
        <end position="298"/>
    </location>
</feature>
<feature type="active site" description="Charge relay system; for autoendoproteolytic cleavage activity" evidence="12">
    <location>
        <position position="115"/>
    </location>
</feature>
<dbReference type="HAMAP" id="MF_00663">
    <property type="entry name" value="PS_decarb_PSD_B_type2"/>
    <property type="match status" value="1"/>
</dbReference>
<evidence type="ECO:0000313" key="14">
    <source>
        <dbReference type="Proteomes" id="UP000449710"/>
    </source>
</evidence>
<dbReference type="RefSeq" id="WP_160718720.1">
    <property type="nucleotide sequence ID" value="NZ_SUMG01000002.1"/>
</dbReference>
<comment type="PTM">
    <text evidence="12">Is synthesized initially as an inactive proenzyme. Formation of the active enzyme involves a self-maturation process in which the active site pyruvoyl group is generated from an internal serine residue via an autocatalytic post-translational modification. Two non-identical subunits are generated from the proenzyme in this reaction, and the pyruvate is formed at the N-terminus of the alpha chain, which is derived from the carboxyl end of the proenzyme. The autoendoproteolytic cleavage occurs by a canonical serine protease mechanism, in which the side chain hydroxyl group of the serine supplies its oxygen atom to form the C-terminus of the beta chain, while the remainder of the serine residue undergoes an oxidative deamination to produce ammonia and the pyruvoyl prosthetic group on the alpha chain. During this reaction, the Ser that is part of the protease active site of the proenzyme becomes the pyruvoyl prosthetic group, which constitutes an essential element of the active site of the mature decarboxylase.</text>
</comment>
<organism evidence="13 14">
    <name type="scientific">Isachenkonia alkalipeptolytica</name>
    <dbReference type="NCBI Taxonomy" id="2565777"/>
    <lineage>
        <taxon>Bacteria</taxon>
        <taxon>Bacillati</taxon>
        <taxon>Bacillota</taxon>
        <taxon>Clostridia</taxon>
        <taxon>Eubacteriales</taxon>
        <taxon>Clostridiaceae</taxon>
        <taxon>Isachenkonia</taxon>
    </lineage>
</organism>
<comment type="cofactor">
    <cofactor evidence="12">
        <name>pyruvate</name>
        <dbReference type="ChEBI" id="CHEBI:15361"/>
    </cofactor>
    <text evidence="12">Binds 1 pyruvoyl group covalently per subunit.</text>
</comment>
<comment type="subunit">
    <text evidence="12">Heterodimer of a large membrane-associated beta subunit and a small pyruvoyl-containing alpha subunit.</text>
</comment>
<feature type="site" description="Cleavage (non-hydrolytic); by autocatalysis" evidence="12">
    <location>
        <begin position="257"/>
        <end position="258"/>
    </location>
</feature>
<keyword evidence="4 12" id="KW-0210">Decarboxylase</keyword>
<dbReference type="NCBIfam" id="NF001941">
    <property type="entry name" value="PRK00723.1"/>
    <property type="match status" value="1"/>
</dbReference>
<evidence type="ECO:0000256" key="1">
    <source>
        <dbReference type="ARBA" id="ARBA00005189"/>
    </source>
</evidence>
<dbReference type="EC" id="4.1.1.65" evidence="12"/>
<proteinExistence type="inferred from homology"/>
<keyword evidence="2 12" id="KW-1003">Cell membrane</keyword>
<protein>
    <recommendedName>
        <fullName evidence="12">Phosphatidylserine decarboxylase proenzyme</fullName>
        <ecNumber evidence="12">4.1.1.65</ecNumber>
    </recommendedName>
    <component>
        <recommendedName>
            <fullName evidence="12">Phosphatidylserine decarboxylase alpha chain</fullName>
        </recommendedName>
    </component>
    <component>
        <recommendedName>
            <fullName evidence="12">Phosphatidylserine decarboxylase beta chain</fullName>
        </recommendedName>
    </component>
</protein>
<keyword evidence="6 12" id="KW-0472">Membrane</keyword>
<keyword evidence="10 12" id="KW-1208">Phospholipid metabolism</keyword>
<keyword evidence="7 12" id="KW-0865">Zymogen</keyword>
<dbReference type="PANTHER" id="PTHR10067:SF17">
    <property type="entry name" value="PHOSPHATIDYLSERINE DECARBOXYLASE PROENZYME 2"/>
    <property type="match status" value="1"/>
</dbReference>
<evidence type="ECO:0000256" key="11">
    <source>
        <dbReference type="ARBA" id="ARBA00023317"/>
    </source>
</evidence>
<dbReference type="EMBL" id="SUMG01000002">
    <property type="protein sequence ID" value="NBG87376.1"/>
    <property type="molecule type" value="Genomic_DNA"/>
</dbReference>
<comment type="function">
    <text evidence="12">Catalyzes the formation of phosphatidylethanolamine (PtdEtn) from phosphatidylserine (PtdSer).</text>
</comment>
<evidence type="ECO:0000256" key="3">
    <source>
        <dbReference type="ARBA" id="ARBA00022516"/>
    </source>
</evidence>
<evidence type="ECO:0000256" key="8">
    <source>
        <dbReference type="ARBA" id="ARBA00023209"/>
    </source>
</evidence>
<accession>A0AA43XJ33</accession>
<evidence type="ECO:0000256" key="4">
    <source>
        <dbReference type="ARBA" id="ARBA00022793"/>
    </source>
</evidence>
<evidence type="ECO:0000256" key="7">
    <source>
        <dbReference type="ARBA" id="ARBA00023145"/>
    </source>
</evidence>